<dbReference type="PROSITE" id="PS50240">
    <property type="entry name" value="TRYPSIN_DOM"/>
    <property type="match status" value="1"/>
</dbReference>
<accession>A0A7R9BCT7</accession>
<evidence type="ECO:0000256" key="1">
    <source>
        <dbReference type="ARBA" id="ARBA00023157"/>
    </source>
</evidence>
<dbReference type="InterPro" id="IPR043504">
    <property type="entry name" value="Peptidase_S1_PA_chymotrypsin"/>
</dbReference>
<reference evidence="5" key="1">
    <citation type="submission" date="2020-11" db="EMBL/GenBank/DDBJ databases">
        <authorList>
            <person name="Tran Van P."/>
        </authorList>
    </citation>
    <scope>NUCLEOTIDE SEQUENCE</scope>
</reference>
<dbReference type="InterPro" id="IPR009003">
    <property type="entry name" value="Peptidase_S1_PA"/>
</dbReference>
<sequence length="199" mass="21857">MHRALAYSLWIFGLLMHPVIIRGTLDARQDDIPVIIGGTILPDRRQSPWMVYLASDYGFIDMPCGGSLVSKSVILTAAQCVTFSFSDPGVFLKAQRVLYVLGGLTSKPDDETEEVYGWQDDPTNAIVVHPWYLGLKSLHDVALVKMSSAVTLTPYIGLVQLTSPGCNPEGLDVGVIGWGKTETDDTAVPEFFSIGKFYW</sequence>
<dbReference type="Gene3D" id="2.40.10.10">
    <property type="entry name" value="Trypsin-like serine proteases"/>
    <property type="match status" value="1"/>
</dbReference>
<evidence type="ECO:0000313" key="5">
    <source>
        <dbReference type="EMBL" id="CAD7272780.1"/>
    </source>
</evidence>
<dbReference type="EMBL" id="CAJPEX010000063">
    <property type="protein sequence ID" value="CAG0912932.1"/>
    <property type="molecule type" value="Genomic_DNA"/>
</dbReference>
<dbReference type="PANTHER" id="PTHR24256">
    <property type="entry name" value="TRYPTASE-RELATED"/>
    <property type="match status" value="1"/>
</dbReference>
<dbReference type="AlphaFoldDB" id="A0A7R9BCT7"/>
<dbReference type="SUPFAM" id="SSF50494">
    <property type="entry name" value="Trypsin-like serine proteases"/>
    <property type="match status" value="1"/>
</dbReference>
<dbReference type="InterPro" id="IPR051487">
    <property type="entry name" value="Ser/Thr_Proteases_Immune/Dev"/>
</dbReference>
<dbReference type="GO" id="GO:0006508">
    <property type="term" value="P:proteolysis"/>
    <property type="evidence" value="ECO:0007669"/>
    <property type="project" value="InterPro"/>
</dbReference>
<organism evidence="5">
    <name type="scientific">Notodromas monacha</name>
    <dbReference type="NCBI Taxonomy" id="399045"/>
    <lineage>
        <taxon>Eukaryota</taxon>
        <taxon>Metazoa</taxon>
        <taxon>Ecdysozoa</taxon>
        <taxon>Arthropoda</taxon>
        <taxon>Crustacea</taxon>
        <taxon>Oligostraca</taxon>
        <taxon>Ostracoda</taxon>
        <taxon>Podocopa</taxon>
        <taxon>Podocopida</taxon>
        <taxon>Cypridocopina</taxon>
        <taxon>Cypridoidea</taxon>
        <taxon>Cyprididae</taxon>
        <taxon>Notodromas</taxon>
    </lineage>
</organism>
<name>A0A7R9BCT7_9CRUS</name>
<dbReference type="Proteomes" id="UP000678499">
    <property type="component" value="Unassembled WGS sequence"/>
</dbReference>
<feature type="signal peptide" evidence="3">
    <location>
        <begin position="1"/>
        <end position="23"/>
    </location>
</feature>
<proteinExistence type="inferred from homology"/>
<keyword evidence="1" id="KW-1015">Disulfide bond</keyword>
<feature type="domain" description="Peptidase S1" evidence="4">
    <location>
        <begin position="35"/>
        <end position="199"/>
    </location>
</feature>
<protein>
    <recommendedName>
        <fullName evidence="4">Peptidase S1 domain-containing protein</fullName>
    </recommendedName>
</protein>
<keyword evidence="6" id="KW-1185">Reference proteome</keyword>
<evidence type="ECO:0000256" key="3">
    <source>
        <dbReference type="SAM" id="SignalP"/>
    </source>
</evidence>
<dbReference type="EMBL" id="OA882100">
    <property type="protein sequence ID" value="CAD7272780.1"/>
    <property type="molecule type" value="Genomic_DNA"/>
</dbReference>
<dbReference type="SMART" id="SM00020">
    <property type="entry name" value="Tryp_SPc"/>
    <property type="match status" value="1"/>
</dbReference>
<dbReference type="GO" id="GO:0004252">
    <property type="term" value="F:serine-type endopeptidase activity"/>
    <property type="evidence" value="ECO:0007669"/>
    <property type="project" value="InterPro"/>
</dbReference>
<feature type="chain" id="PRO_5036209929" description="Peptidase S1 domain-containing protein" evidence="3">
    <location>
        <begin position="24"/>
        <end position="199"/>
    </location>
</feature>
<keyword evidence="3" id="KW-0732">Signal</keyword>
<gene>
    <name evidence="5" type="ORF">NMOB1V02_LOCUS702</name>
</gene>
<evidence type="ECO:0000256" key="2">
    <source>
        <dbReference type="ARBA" id="ARBA00024195"/>
    </source>
</evidence>
<comment type="similarity">
    <text evidence="2">Belongs to the peptidase S1 family. CLIP subfamily.</text>
</comment>
<dbReference type="InterPro" id="IPR001254">
    <property type="entry name" value="Trypsin_dom"/>
</dbReference>
<evidence type="ECO:0000259" key="4">
    <source>
        <dbReference type="PROSITE" id="PS50240"/>
    </source>
</evidence>
<evidence type="ECO:0000313" key="6">
    <source>
        <dbReference type="Proteomes" id="UP000678499"/>
    </source>
</evidence>
<dbReference type="Pfam" id="PF00089">
    <property type="entry name" value="Trypsin"/>
    <property type="match status" value="1"/>
</dbReference>
<dbReference type="OrthoDB" id="10002959at2759"/>